<dbReference type="Pfam" id="PF13091">
    <property type="entry name" value="PLDc_2"/>
    <property type="match status" value="1"/>
</dbReference>
<proteinExistence type="inferred from homology"/>
<dbReference type="CDD" id="cd09130">
    <property type="entry name" value="PLDc_unchar2_2"/>
    <property type="match status" value="1"/>
</dbReference>
<evidence type="ECO:0000256" key="5">
    <source>
        <dbReference type="ARBA" id="ARBA00022963"/>
    </source>
</evidence>
<gene>
    <name evidence="8" type="ORF">RKA07_16590</name>
</gene>
<dbReference type="InterPro" id="IPR025202">
    <property type="entry name" value="PLD-like_dom"/>
</dbReference>
<dbReference type="PROSITE" id="PS50035">
    <property type="entry name" value="PLD"/>
    <property type="match status" value="1"/>
</dbReference>
<keyword evidence="4" id="KW-0378">Hydrolase</keyword>
<dbReference type="PANTHER" id="PTHR43856:SF1">
    <property type="entry name" value="MITOCHONDRIAL CARDIOLIPIN HYDROLASE"/>
    <property type="match status" value="1"/>
</dbReference>
<comment type="similarity">
    <text evidence="2">Belongs to the phospholipase D family.</text>
</comment>
<dbReference type="SUPFAM" id="SSF56024">
    <property type="entry name" value="Phospholipase D/nuclease"/>
    <property type="match status" value="2"/>
</dbReference>
<dbReference type="Gene3D" id="3.30.870.10">
    <property type="entry name" value="Endonuclease Chain A"/>
    <property type="match status" value="2"/>
</dbReference>
<organism evidence="8 9">
    <name type="scientific">Marinobacter xiaoshiensis</name>
    <dbReference type="NCBI Taxonomy" id="3073652"/>
    <lineage>
        <taxon>Bacteria</taxon>
        <taxon>Pseudomonadati</taxon>
        <taxon>Pseudomonadota</taxon>
        <taxon>Gammaproteobacteria</taxon>
        <taxon>Pseudomonadales</taxon>
        <taxon>Marinobacteraceae</taxon>
        <taxon>Marinobacter</taxon>
    </lineage>
</organism>
<evidence type="ECO:0000259" key="7">
    <source>
        <dbReference type="PROSITE" id="PS50035"/>
    </source>
</evidence>
<evidence type="ECO:0000313" key="9">
    <source>
        <dbReference type="Proteomes" id="UP001267407"/>
    </source>
</evidence>
<dbReference type="CDD" id="cd09129">
    <property type="entry name" value="PLDc_unchar2_1"/>
    <property type="match status" value="1"/>
</dbReference>
<evidence type="ECO:0000256" key="3">
    <source>
        <dbReference type="ARBA" id="ARBA00012027"/>
    </source>
</evidence>
<evidence type="ECO:0000313" key="8">
    <source>
        <dbReference type="EMBL" id="MDS1311721.1"/>
    </source>
</evidence>
<evidence type="ECO:0000256" key="1">
    <source>
        <dbReference type="ARBA" id="ARBA00000798"/>
    </source>
</evidence>
<accession>A0ABU2HKY0</accession>
<evidence type="ECO:0000256" key="4">
    <source>
        <dbReference type="ARBA" id="ARBA00022801"/>
    </source>
</evidence>
<dbReference type="Proteomes" id="UP001267407">
    <property type="component" value="Unassembled WGS sequence"/>
</dbReference>
<keyword evidence="6" id="KW-0443">Lipid metabolism</keyword>
<evidence type="ECO:0000256" key="6">
    <source>
        <dbReference type="ARBA" id="ARBA00023098"/>
    </source>
</evidence>
<dbReference type="PANTHER" id="PTHR43856">
    <property type="entry name" value="CARDIOLIPIN HYDROLASE"/>
    <property type="match status" value="1"/>
</dbReference>
<keyword evidence="5" id="KW-0442">Lipid degradation</keyword>
<dbReference type="RefSeq" id="WP_310966868.1">
    <property type="nucleotide sequence ID" value="NZ_JAVMBO010000018.1"/>
</dbReference>
<comment type="catalytic activity">
    <reaction evidence="1">
        <text>a 1,2-diacyl-sn-glycero-3-phosphocholine + H2O = a 1,2-diacyl-sn-glycero-3-phosphate + choline + H(+)</text>
        <dbReference type="Rhea" id="RHEA:14445"/>
        <dbReference type="ChEBI" id="CHEBI:15354"/>
        <dbReference type="ChEBI" id="CHEBI:15377"/>
        <dbReference type="ChEBI" id="CHEBI:15378"/>
        <dbReference type="ChEBI" id="CHEBI:57643"/>
        <dbReference type="ChEBI" id="CHEBI:58608"/>
        <dbReference type="EC" id="3.1.4.4"/>
    </reaction>
</comment>
<keyword evidence="9" id="KW-1185">Reference proteome</keyword>
<dbReference type="EMBL" id="JAVMBO010000018">
    <property type="protein sequence ID" value="MDS1311721.1"/>
    <property type="molecule type" value="Genomic_DNA"/>
</dbReference>
<dbReference type="InterPro" id="IPR051406">
    <property type="entry name" value="PLD_domain"/>
</dbReference>
<protein>
    <recommendedName>
        <fullName evidence="3">phospholipase D</fullName>
        <ecNumber evidence="3">3.1.4.4</ecNumber>
    </recommendedName>
</protein>
<dbReference type="EC" id="3.1.4.4" evidence="3"/>
<evidence type="ECO:0000256" key="2">
    <source>
        <dbReference type="ARBA" id="ARBA00008664"/>
    </source>
</evidence>
<feature type="domain" description="PLD phosphodiesterase" evidence="7">
    <location>
        <begin position="201"/>
        <end position="231"/>
    </location>
</feature>
<dbReference type="InterPro" id="IPR001736">
    <property type="entry name" value="PLipase_D/transphosphatidylase"/>
</dbReference>
<reference evidence="8" key="1">
    <citation type="submission" date="2023-09" db="EMBL/GenBank/DDBJ databases">
        <title>Marinobacter sediminicola sp. nov. and Marinobacter maritimum sp. nov., isolated from marine sediment.</title>
        <authorList>
            <person name="An J."/>
        </authorList>
    </citation>
    <scope>NUCLEOTIDE SEQUENCE</scope>
    <source>
        <strain evidence="8">F60267</strain>
    </source>
</reference>
<sequence>MALKVLLAFVVLTLVGVGLFHSYKPLPPGISHNGDTHPLNDAILLKDSTNHHNNGSETRDHEIFDEILRLIGQAQSFILVDMFLFNSSSPEGVEHRHLSEQLTHALINRKTKLPELEIIVISDPLNTLYGGSESPWFQALRQAGISVTETNLRPLRDSNPAWSAIWRVCCQWFGNNSEGGWLPNALGTQPVTVRSYLALPNFKANHRKVLVTDEGDKLRALITSANPHDGSSRHSNIAISFTGPAVADVLKSEQAVLAMASQYNPVLDALISRTSSQLSTAESADSATGSVAIKTESAIRDTALEMIAKAQSGSRLDLAFFYLSHRGVVTALLDAHDRGVQVRVLLDANNEAFGHQKSGIPNRQVALELHKAGIPVRWCNTFGEQCHSKLLMLRPLAGSTELLLGSANFTRRNLDDLNLETNAWVAVPADSEVATKAAGFFETQWQSGPGSDPVLSLPYERWADNSRLRYWRYRLMEATGLSTF</sequence>
<name>A0ABU2HKY0_9GAMM</name>
<comment type="caution">
    <text evidence="8">The sequence shown here is derived from an EMBL/GenBank/DDBJ whole genome shotgun (WGS) entry which is preliminary data.</text>
</comment>